<dbReference type="InterPro" id="IPR027417">
    <property type="entry name" value="P-loop_NTPase"/>
</dbReference>
<dbReference type="InterPro" id="IPR031157">
    <property type="entry name" value="G_TR_CS"/>
</dbReference>
<evidence type="ECO:0000256" key="4">
    <source>
        <dbReference type="ARBA" id="ARBA00005438"/>
    </source>
</evidence>
<comment type="catalytic activity">
    <reaction evidence="12 13">
        <text>sulfate + ATP + H(+) = adenosine 5'-phosphosulfate + diphosphate</text>
        <dbReference type="Rhea" id="RHEA:18133"/>
        <dbReference type="ChEBI" id="CHEBI:15378"/>
        <dbReference type="ChEBI" id="CHEBI:16189"/>
        <dbReference type="ChEBI" id="CHEBI:30616"/>
        <dbReference type="ChEBI" id="CHEBI:33019"/>
        <dbReference type="ChEBI" id="CHEBI:58243"/>
        <dbReference type="EC" id="2.7.7.4"/>
    </reaction>
</comment>
<evidence type="ECO:0000256" key="1">
    <source>
        <dbReference type="ARBA" id="ARBA00001823"/>
    </source>
</evidence>
<comment type="function">
    <text evidence="2">APS kinase catalyzes the synthesis of activated sulfate.</text>
</comment>
<comment type="similarity">
    <text evidence="13">Belongs to the TRAFAC class translation factor GTPase superfamily. Classic translation factor GTPase family. CysN/NodQ subfamily.</text>
</comment>
<keyword evidence="10 13" id="KW-0342">GTP-binding</keyword>
<dbReference type="Gene3D" id="3.40.50.300">
    <property type="entry name" value="P-loop containing nucleotide triphosphate hydrolases"/>
    <property type="match status" value="2"/>
</dbReference>
<dbReference type="HAMAP" id="MF_00065">
    <property type="entry name" value="Adenylyl_sulf_kinase"/>
    <property type="match status" value="1"/>
</dbReference>
<comment type="caution">
    <text evidence="16">The sequence shown here is derived from an EMBL/GenBank/DDBJ whole genome shotgun (WGS) entry which is preliminary data.</text>
</comment>
<sequence>MSMPNDLLRFITCGSVDDGKSTLIGRLLHDSRKLLDDQLAALTADSRRQGTQGEQIDFALLVDGLDAEREQGITIDVAYRYFATATRRYIVADCPGHVQYTRNMATGASTADLAVVLIDARKGLLTQTRRHSWIVRLFGIRQVVLAVNKMDLVGYDESVFSTIEREYRALAKQLGIEQVGAIPISALRGDNLLAGSADMPWYSGPSLMQALEAAEAAGAHDPGAGFCMPVQWVNRPDQNFRGYAGTLASGMAQVGDEVVTLPSGRRSRLTRIVTADGDLAEAQAGRAVTLTLADELDIARGDVIAAASNPLEIADQFSAHLLWMDEAPLLPGRPYWLKIASKTVSASITEIKHRIDVDTQAELAARELALNEVAACKLALAEAIAFTPYEKDRVLGGFILIDRETHATVAAGTLDFALRRATNLHWHSASLNQAVRAASLGQAPRCVWFTGLSGSGKSTLANLVEQKLQAMGKHAYILDGDNVRHGLNRDLGFTDADRVENIRRIAEVAKLMTDAGLIVLVSFISPFRAERRMARELFAEGEFIEVFVDTPLAIAEARDVKGLYAKARAGRIPHFTGIDSPYEAPEQPELRLDTGNISAESLADRIVRRLLQS</sequence>
<dbReference type="InterPro" id="IPR044139">
    <property type="entry name" value="CysN_NoDQ_III"/>
</dbReference>
<dbReference type="SUPFAM" id="SSF52540">
    <property type="entry name" value="P-loop containing nucleoside triphosphate hydrolases"/>
    <property type="match status" value="2"/>
</dbReference>
<dbReference type="InterPro" id="IPR011779">
    <property type="entry name" value="SO4_adenylTrfase_lsu"/>
</dbReference>
<comment type="similarity">
    <text evidence="5">In the N-terminal section; belongs to the TRAFAC class translation factor GTPase superfamily. Classic translation factor GTPase family. CysN/NodQ subfamily.</text>
</comment>
<dbReference type="PROSITE" id="PS51722">
    <property type="entry name" value="G_TR_2"/>
    <property type="match status" value="1"/>
</dbReference>
<dbReference type="CDD" id="cd04095">
    <property type="entry name" value="CysN_NoDQ_III"/>
    <property type="match status" value="1"/>
</dbReference>
<comment type="function">
    <text evidence="13">With CysD forms the ATP sulfurylase (ATPS) that catalyzes the adenylation of sulfate producing adenosine 5'-phosphosulfate (APS) and diphosphate, the first enzymatic step in sulfur assimilation pathway. APS synthesis involves the formation of a high-energy phosphoric-sulfuric acid anhydride bond driven by GTP hydrolysis by CysN coupled to ATP hydrolysis by CysD.</text>
</comment>
<dbReference type="NCBIfam" id="NF004035">
    <property type="entry name" value="PRK05506.1"/>
    <property type="match status" value="1"/>
</dbReference>
<evidence type="ECO:0000259" key="15">
    <source>
        <dbReference type="PROSITE" id="PS51722"/>
    </source>
</evidence>
<dbReference type="InterPro" id="IPR054696">
    <property type="entry name" value="GTP-eEF1A_C"/>
</dbReference>
<evidence type="ECO:0000313" key="17">
    <source>
        <dbReference type="Proteomes" id="UP000275012"/>
    </source>
</evidence>
<dbReference type="InterPro" id="IPR044138">
    <property type="entry name" value="CysN_II"/>
</dbReference>
<dbReference type="InterPro" id="IPR009001">
    <property type="entry name" value="Transl_elong_EF1A/Init_IF2_C"/>
</dbReference>
<dbReference type="GO" id="GO:0005525">
    <property type="term" value="F:GTP binding"/>
    <property type="evidence" value="ECO:0007669"/>
    <property type="project" value="UniProtKB-UniRule"/>
</dbReference>
<evidence type="ECO:0000256" key="6">
    <source>
        <dbReference type="ARBA" id="ARBA00022679"/>
    </source>
</evidence>
<feature type="binding site" evidence="13">
    <location>
        <begin position="148"/>
        <end position="151"/>
    </location>
    <ligand>
        <name>GTP</name>
        <dbReference type="ChEBI" id="CHEBI:37565"/>
    </ligand>
</feature>
<dbReference type="EC" id="2.7.7.4" evidence="13"/>
<dbReference type="EC" id="2.7.1.25" evidence="14"/>
<dbReference type="InterPro" id="IPR059117">
    <property type="entry name" value="APS_kinase_dom"/>
</dbReference>
<evidence type="ECO:0000256" key="11">
    <source>
        <dbReference type="ARBA" id="ARBA00023268"/>
    </source>
</evidence>
<feature type="binding site" evidence="13">
    <location>
        <begin position="93"/>
        <end position="97"/>
    </location>
    <ligand>
        <name>GTP</name>
        <dbReference type="ChEBI" id="CHEBI:37565"/>
    </ligand>
</feature>
<dbReference type="CDD" id="cd02027">
    <property type="entry name" value="APSK"/>
    <property type="match status" value="1"/>
</dbReference>
<protein>
    <recommendedName>
        <fullName evidence="13 14">Multifunctional fusion protein</fullName>
    </recommendedName>
    <domain>
        <recommendedName>
            <fullName evidence="13">Sulfate adenylyltransferase subunit 1</fullName>
            <ecNumber evidence="13">2.7.7.4</ecNumber>
        </recommendedName>
        <alternativeName>
            <fullName evidence="13">ATP-sulfurylase large subunit</fullName>
        </alternativeName>
        <alternativeName>
            <fullName evidence="13">Sulfate adenylate transferase</fullName>
            <shortName evidence="13">SAT</shortName>
        </alternativeName>
    </domain>
    <domain>
        <recommendedName>
            <fullName evidence="14">Adenylyl-sulfate kinase</fullName>
            <ecNumber evidence="14">2.7.1.25</ecNumber>
        </recommendedName>
        <alternativeName>
            <fullName evidence="14">APS kinase</fullName>
        </alternativeName>
        <alternativeName>
            <fullName evidence="14">ATP adenosine-5'-phosphosulfate 3'-phosphotransferase</fullName>
        </alternativeName>
        <alternativeName>
            <fullName evidence="14">Adenosine-5'-phosphosulfate kinase</fullName>
        </alternativeName>
    </domain>
</protein>
<dbReference type="PROSITE" id="PS00301">
    <property type="entry name" value="G_TR_1"/>
    <property type="match status" value="1"/>
</dbReference>
<comment type="similarity">
    <text evidence="14">Belongs to the APS kinase family.</text>
</comment>
<dbReference type="AlphaFoldDB" id="A0A3M2I8K9"/>
<comment type="similarity">
    <text evidence="4">In the C-terminal section; belongs to the APS kinase family.</text>
</comment>
<keyword evidence="7 13" id="KW-0548">Nucleotidyltransferase</keyword>
<keyword evidence="6 13" id="KW-0808">Transferase</keyword>
<dbReference type="OrthoDB" id="9804504at2"/>
<evidence type="ECO:0000256" key="7">
    <source>
        <dbReference type="ARBA" id="ARBA00022695"/>
    </source>
</evidence>
<keyword evidence="14" id="KW-0418">Kinase</keyword>
<keyword evidence="14" id="KW-0597">Phosphoprotein</keyword>
<dbReference type="Pfam" id="PF01583">
    <property type="entry name" value="APS_kinase"/>
    <property type="match status" value="1"/>
</dbReference>
<comment type="function">
    <text evidence="14">Catalyzes the synthesis of activated sulfate.</text>
</comment>
<evidence type="ECO:0000256" key="13">
    <source>
        <dbReference type="HAMAP-Rule" id="MF_00062"/>
    </source>
</evidence>
<dbReference type="SUPFAM" id="SSF50447">
    <property type="entry name" value="Translation proteins"/>
    <property type="match status" value="1"/>
</dbReference>
<dbReference type="RefSeq" id="WP_122100204.1">
    <property type="nucleotide sequence ID" value="NZ_RFLY01000001.1"/>
</dbReference>
<reference evidence="16 17" key="1">
    <citation type="submission" date="2018-10" db="EMBL/GenBank/DDBJ databases">
        <title>Proposal of Lysobacter pythonis sp. nov. isolated from royal pythons (Python regius).</title>
        <authorList>
            <person name="Hans-Juergen B."/>
            <person name="Huptas C."/>
            <person name="Sandra B."/>
            <person name="Igor L."/>
            <person name="Joachim S."/>
            <person name="Siegfried S."/>
            <person name="Mareike W."/>
            <person name="Peter K."/>
        </authorList>
    </citation>
    <scope>NUCLEOTIDE SEQUENCE [LARGE SCALE GENOMIC DNA]</scope>
    <source>
        <strain evidence="16 17">4284/11</strain>
    </source>
</reference>
<dbReference type="GO" id="GO:0003924">
    <property type="term" value="F:GTPase activity"/>
    <property type="evidence" value="ECO:0007669"/>
    <property type="project" value="InterPro"/>
</dbReference>
<dbReference type="InterPro" id="IPR002891">
    <property type="entry name" value="APS"/>
</dbReference>
<accession>A0A3M2I8K9</accession>
<dbReference type="Gene3D" id="2.40.30.10">
    <property type="entry name" value="Translation factors"/>
    <property type="match status" value="2"/>
</dbReference>
<organism evidence="16 17">
    <name type="scientific">Solilutibacter pythonis</name>
    <dbReference type="NCBI Taxonomy" id="2483112"/>
    <lineage>
        <taxon>Bacteria</taxon>
        <taxon>Pseudomonadati</taxon>
        <taxon>Pseudomonadota</taxon>
        <taxon>Gammaproteobacteria</taxon>
        <taxon>Lysobacterales</taxon>
        <taxon>Lysobacteraceae</taxon>
        <taxon>Solilutibacter</taxon>
    </lineage>
</organism>
<evidence type="ECO:0000256" key="9">
    <source>
        <dbReference type="ARBA" id="ARBA00022840"/>
    </source>
</evidence>
<keyword evidence="9 13" id="KW-0067">ATP-binding</keyword>
<dbReference type="CDD" id="cd03695">
    <property type="entry name" value="CysN_NodQ_II"/>
    <property type="match status" value="1"/>
</dbReference>
<feature type="domain" description="Tr-type G" evidence="15">
    <location>
        <begin position="5"/>
        <end position="223"/>
    </location>
</feature>
<feature type="binding site" evidence="14">
    <location>
        <begin position="451"/>
        <end position="458"/>
    </location>
    <ligand>
        <name>ATP</name>
        <dbReference type="ChEBI" id="CHEBI:30616"/>
    </ligand>
</feature>
<evidence type="ECO:0000256" key="2">
    <source>
        <dbReference type="ARBA" id="ARBA00002357"/>
    </source>
</evidence>
<dbReference type="NCBIfam" id="TIGR02034">
    <property type="entry name" value="CysN"/>
    <property type="match status" value="1"/>
</dbReference>
<dbReference type="InterPro" id="IPR009000">
    <property type="entry name" value="Transl_B-barrel_sf"/>
</dbReference>
<comment type="subunit">
    <text evidence="13">Heterodimer composed of CysD, the smaller subunit, and CysN.</text>
</comment>
<dbReference type="Pfam" id="PF22594">
    <property type="entry name" value="GTP-eEF1A_C"/>
    <property type="match status" value="1"/>
</dbReference>
<gene>
    <name evidence="13 16" type="primary">cysN</name>
    <name evidence="14" type="synonym">cysC</name>
    <name evidence="16" type="ORF">EBB59_00535</name>
</gene>
<dbReference type="InterPro" id="IPR041757">
    <property type="entry name" value="CysN_GTP-bd"/>
</dbReference>
<evidence type="ECO:0000256" key="10">
    <source>
        <dbReference type="ARBA" id="ARBA00023134"/>
    </source>
</evidence>
<dbReference type="NCBIfam" id="TIGR00455">
    <property type="entry name" value="apsK"/>
    <property type="match status" value="1"/>
</dbReference>
<dbReference type="CDD" id="cd04166">
    <property type="entry name" value="CysN_ATPS"/>
    <property type="match status" value="1"/>
</dbReference>
<dbReference type="GO" id="GO:0000103">
    <property type="term" value="P:sulfate assimilation"/>
    <property type="evidence" value="ECO:0007669"/>
    <property type="project" value="UniProtKB-UniRule"/>
</dbReference>
<dbReference type="NCBIfam" id="NF003478">
    <property type="entry name" value="PRK05124.1"/>
    <property type="match status" value="1"/>
</dbReference>
<comment type="catalytic activity">
    <reaction evidence="1 14">
        <text>adenosine 5'-phosphosulfate + ATP = 3'-phosphoadenylyl sulfate + ADP + H(+)</text>
        <dbReference type="Rhea" id="RHEA:24152"/>
        <dbReference type="ChEBI" id="CHEBI:15378"/>
        <dbReference type="ChEBI" id="CHEBI:30616"/>
        <dbReference type="ChEBI" id="CHEBI:58243"/>
        <dbReference type="ChEBI" id="CHEBI:58339"/>
        <dbReference type="ChEBI" id="CHEBI:456216"/>
        <dbReference type="EC" id="2.7.1.25"/>
    </reaction>
</comment>
<comment type="pathway">
    <text evidence="3 14">Sulfur metabolism; hydrogen sulfide biosynthesis; sulfite from sulfate: step 2/3.</text>
</comment>
<evidence type="ECO:0000313" key="16">
    <source>
        <dbReference type="EMBL" id="RMH94817.1"/>
    </source>
</evidence>
<evidence type="ECO:0000256" key="5">
    <source>
        <dbReference type="ARBA" id="ARBA00007237"/>
    </source>
</evidence>
<dbReference type="Proteomes" id="UP000275012">
    <property type="component" value="Unassembled WGS sequence"/>
</dbReference>
<proteinExistence type="inferred from homology"/>
<feature type="active site" description="Phosphoserine intermediate" evidence="14">
    <location>
        <position position="525"/>
    </location>
</feature>
<dbReference type="InterPro" id="IPR000795">
    <property type="entry name" value="T_Tr_GTP-bd_dom"/>
</dbReference>
<dbReference type="PRINTS" id="PR00315">
    <property type="entry name" value="ELONGATNFCT"/>
</dbReference>
<evidence type="ECO:0000256" key="12">
    <source>
        <dbReference type="ARBA" id="ARBA00049370"/>
    </source>
</evidence>
<keyword evidence="8 13" id="KW-0547">Nucleotide-binding</keyword>
<keyword evidence="11" id="KW-0511">Multifunctional enzyme</keyword>
<keyword evidence="17" id="KW-1185">Reference proteome</keyword>
<dbReference type="HAMAP" id="MF_00062">
    <property type="entry name" value="Sulf_adenylyltr_sub1"/>
    <property type="match status" value="1"/>
</dbReference>
<dbReference type="UniPathway" id="UPA00140">
    <property type="reaction ID" value="UER00204"/>
</dbReference>
<dbReference type="SUPFAM" id="SSF50465">
    <property type="entry name" value="EF-Tu/eEF-1alpha/eIF2-gamma C-terminal domain"/>
    <property type="match status" value="1"/>
</dbReference>
<evidence type="ECO:0000256" key="14">
    <source>
        <dbReference type="HAMAP-Rule" id="MF_00065"/>
    </source>
</evidence>
<dbReference type="GO" id="GO:0070814">
    <property type="term" value="P:hydrogen sulfide biosynthetic process"/>
    <property type="evidence" value="ECO:0007669"/>
    <property type="project" value="UniProtKB-UniRule"/>
</dbReference>
<feature type="binding site" evidence="13">
    <location>
        <begin position="14"/>
        <end position="21"/>
    </location>
    <ligand>
        <name>GTP</name>
        <dbReference type="ChEBI" id="CHEBI:37565"/>
    </ligand>
</feature>
<dbReference type="NCBIfam" id="NF003013">
    <property type="entry name" value="PRK03846.1"/>
    <property type="match status" value="1"/>
</dbReference>
<dbReference type="GO" id="GO:0004020">
    <property type="term" value="F:adenylylsulfate kinase activity"/>
    <property type="evidence" value="ECO:0007669"/>
    <property type="project" value="UniProtKB-UniRule"/>
</dbReference>
<evidence type="ECO:0000256" key="8">
    <source>
        <dbReference type="ARBA" id="ARBA00022741"/>
    </source>
</evidence>
<dbReference type="PANTHER" id="PTHR23115">
    <property type="entry name" value="TRANSLATION FACTOR"/>
    <property type="match status" value="1"/>
</dbReference>
<comment type="pathway">
    <text evidence="13">Sulfur metabolism; hydrogen sulfide biosynthesis; sulfite from sulfate: step 1/3.</text>
</comment>
<dbReference type="InterPro" id="IPR050100">
    <property type="entry name" value="TRAFAC_GTPase_members"/>
</dbReference>
<evidence type="ECO:0000256" key="3">
    <source>
        <dbReference type="ARBA" id="ARBA00004806"/>
    </source>
</evidence>
<dbReference type="GO" id="GO:0004781">
    <property type="term" value="F:sulfate adenylyltransferase (ATP) activity"/>
    <property type="evidence" value="ECO:0007669"/>
    <property type="project" value="UniProtKB-UniRule"/>
</dbReference>
<dbReference type="Pfam" id="PF00009">
    <property type="entry name" value="GTP_EFTU"/>
    <property type="match status" value="1"/>
</dbReference>
<name>A0A3M2I8K9_9GAMM</name>
<dbReference type="FunFam" id="3.40.50.300:FF:000119">
    <property type="entry name" value="Sulfate adenylyltransferase subunit 1"/>
    <property type="match status" value="1"/>
</dbReference>
<dbReference type="GO" id="GO:0005524">
    <property type="term" value="F:ATP binding"/>
    <property type="evidence" value="ECO:0007669"/>
    <property type="project" value="UniProtKB-UniRule"/>
</dbReference>
<dbReference type="EMBL" id="RFLY01000001">
    <property type="protein sequence ID" value="RMH94817.1"/>
    <property type="molecule type" value="Genomic_DNA"/>
</dbReference>